<dbReference type="PANTHER" id="PTHR34978:SF3">
    <property type="entry name" value="SLR0241 PROTEIN"/>
    <property type="match status" value="1"/>
</dbReference>
<comment type="caution">
    <text evidence="4">The sequence shown here is derived from an EMBL/GenBank/DDBJ whole genome shotgun (WGS) entry which is preliminary data.</text>
</comment>
<keyword evidence="4" id="KW-0645">Protease</keyword>
<dbReference type="CDD" id="cd07341">
    <property type="entry name" value="M56_BlaR1_MecR1_like"/>
    <property type="match status" value="1"/>
</dbReference>
<keyword evidence="4" id="KW-0378">Hydrolase</keyword>
<feature type="transmembrane region" description="Helical" evidence="2">
    <location>
        <begin position="229"/>
        <end position="251"/>
    </location>
</feature>
<sequence>MSANFDAWIMLGATALLHFVWQGVVIAVVVAGLLRLLRQASAQSRYLLNCIALSFCLLLPINYLIQNAPAQASAQTTSQTHIKDSSLVPANSVLQAVDPVEQMDVSHFAHQQWVALQPVLPYLAVMWAIGVAVLILRLLLGLRWVSQQVKSAKQFSDPIWQAKLQQMATAMGVKSVLRLGISTQLPFPVTAGWWRPIVIVPASLLSGMPPHLVEALLAHEVAHIKRFDYLINLLQSLIEIVLFYHPVVWWLSKQIRQEREQIADDLAASLLGEPRRLALALSELEQFQFIQPQLAQGAHGGNLMLRIKRLIQTDATIKTAGWKLVLPSFGLGATCLALFAQANVLSPATPISSPHSVPAVAAEAISNIGSTTIASTTSNTSASTMVTTTSANTSTNTSLTTSVAAMSPLVQSKSEKNVMQFALVKPDRSATTFVRSDGKGMAEIEKLKRENSQEFLWFVEKGQSYLIKDQAILEQANAAYKPMQDLGEQMEAQGKKMEAHGAVMERLGEQMQTLSDVQPGFDEKISAQFDAKMRAHEAKMAAFELKMQAAAAKVENAKDAQARQDALSALQKEQSKYQHLMQDFQKNAQVFQQQQQQLSQQYEKSLEPLKALEKQMADAAKPMEALGRQMDQMGKQMDKMSQQAEQQIWSLIQTAKQKGLVTPIKS</sequence>
<feature type="transmembrane region" description="Helical" evidence="2">
    <location>
        <begin position="15"/>
        <end position="34"/>
    </location>
</feature>
<evidence type="ECO:0000313" key="4">
    <source>
        <dbReference type="EMBL" id="MBR7745870.1"/>
    </source>
</evidence>
<evidence type="ECO:0000256" key="2">
    <source>
        <dbReference type="SAM" id="Phobius"/>
    </source>
</evidence>
<gene>
    <name evidence="4" type="ORF">KDM92_04705</name>
</gene>
<keyword evidence="2" id="KW-0472">Membrane</keyword>
<keyword evidence="1" id="KW-0175">Coiled coil</keyword>
<dbReference type="GO" id="GO:0008237">
    <property type="term" value="F:metallopeptidase activity"/>
    <property type="evidence" value="ECO:0007669"/>
    <property type="project" value="UniProtKB-KW"/>
</dbReference>
<keyword evidence="2" id="KW-0812">Transmembrane</keyword>
<feature type="transmembrane region" description="Helical" evidence="2">
    <location>
        <begin position="46"/>
        <end position="65"/>
    </location>
</feature>
<accession>A0A941DCU0</accession>
<dbReference type="InterPro" id="IPR052173">
    <property type="entry name" value="Beta-lactam_resp_regulator"/>
</dbReference>
<name>A0A941DCU0_9BURK</name>
<feature type="domain" description="Peptidase M56" evidence="3">
    <location>
        <begin position="22"/>
        <end position="267"/>
    </location>
</feature>
<dbReference type="Proteomes" id="UP000680158">
    <property type="component" value="Unassembled WGS sequence"/>
</dbReference>
<organism evidence="4 5">
    <name type="scientific">Undibacterium baiyunense</name>
    <dbReference type="NCBI Taxonomy" id="2828731"/>
    <lineage>
        <taxon>Bacteria</taxon>
        <taxon>Pseudomonadati</taxon>
        <taxon>Pseudomonadota</taxon>
        <taxon>Betaproteobacteria</taxon>
        <taxon>Burkholderiales</taxon>
        <taxon>Oxalobacteraceae</taxon>
        <taxon>Undibacterium</taxon>
    </lineage>
</organism>
<dbReference type="InterPro" id="IPR008756">
    <property type="entry name" value="Peptidase_M56"/>
</dbReference>
<dbReference type="RefSeq" id="WP_212683227.1">
    <property type="nucleotide sequence ID" value="NZ_JAGSPM010000002.1"/>
</dbReference>
<dbReference type="PANTHER" id="PTHR34978">
    <property type="entry name" value="POSSIBLE SENSOR-TRANSDUCER PROTEIN BLAR"/>
    <property type="match status" value="1"/>
</dbReference>
<keyword evidence="4" id="KW-0482">Metalloprotease</keyword>
<feature type="coiled-coil region" evidence="1">
    <location>
        <begin position="533"/>
        <end position="643"/>
    </location>
</feature>
<reference evidence="4 5" key="1">
    <citation type="submission" date="2021-04" db="EMBL/GenBank/DDBJ databases">
        <title>novel species isolated from subtropical streams in China.</title>
        <authorList>
            <person name="Lu H."/>
        </authorList>
    </citation>
    <scope>NUCLEOTIDE SEQUENCE [LARGE SCALE GENOMIC DNA]</scope>
    <source>
        <strain evidence="4 5">BYS107W</strain>
    </source>
</reference>
<dbReference type="Pfam" id="PF05569">
    <property type="entry name" value="Peptidase_M56"/>
    <property type="match status" value="1"/>
</dbReference>
<keyword evidence="2" id="KW-1133">Transmembrane helix</keyword>
<dbReference type="AlphaFoldDB" id="A0A941DCU0"/>
<evidence type="ECO:0000313" key="5">
    <source>
        <dbReference type="Proteomes" id="UP000680158"/>
    </source>
</evidence>
<protein>
    <submittedName>
        <fullName evidence="4">M48 family metalloprotease</fullName>
        <ecNumber evidence="4">3.4.24.-</ecNumber>
    </submittedName>
</protein>
<feature type="transmembrane region" description="Helical" evidence="2">
    <location>
        <begin position="119"/>
        <end position="140"/>
    </location>
</feature>
<dbReference type="EC" id="3.4.24.-" evidence="4"/>
<proteinExistence type="predicted"/>
<evidence type="ECO:0000256" key="1">
    <source>
        <dbReference type="SAM" id="Coils"/>
    </source>
</evidence>
<dbReference type="EMBL" id="JAGSPM010000002">
    <property type="protein sequence ID" value="MBR7745870.1"/>
    <property type="molecule type" value="Genomic_DNA"/>
</dbReference>
<evidence type="ECO:0000259" key="3">
    <source>
        <dbReference type="Pfam" id="PF05569"/>
    </source>
</evidence>
<keyword evidence="5" id="KW-1185">Reference proteome</keyword>